<organism evidence="1">
    <name type="scientific">Mus musculus</name>
    <name type="common">Mouse</name>
    <dbReference type="NCBI Taxonomy" id="10090"/>
    <lineage>
        <taxon>Eukaryota</taxon>
        <taxon>Metazoa</taxon>
        <taxon>Chordata</taxon>
        <taxon>Craniata</taxon>
        <taxon>Vertebrata</taxon>
        <taxon>Euteleostomi</taxon>
        <taxon>Mammalia</taxon>
        <taxon>Eutheria</taxon>
        <taxon>Euarchontoglires</taxon>
        <taxon>Glires</taxon>
        <taxon>Rodentia</taxon>
        <taxon>Myomorpha</taxon>
        <taxon>Muroidea</taxon>
        <taxon>Muridae</taxon>
        <taxon>Murinae</taxon>
        <taxon>Mus</taxon>
        <taxon>Mus</taxon>
    </lineage>
</organism>
<evidence type="ECO:0000313" key="1">
    <source>
        <dbReference type="EMBL" id="BAE26130.1"/>
    </source>
</evidence>
<gene>
    <name evidence="2" type="primary">Gm16062</name>
</gene>
<dbReference type="AGR" id="MGI:3802162"/>
<dbReference type="AlphaFoldDB" id="Q3UMG8"/>
<reference evidence="1" key="6">
    <citation type="submission" date="2004-03" db="EMBL/GenBank/DDBJ databases">
        <authorList>
            <person name="Arakawa T."/>
            <person name="Carninci P."/>
            <person name="Fukuda S."/>
            <person name="Hashizume W."/>
            <person name="Hayashida K."/>
            <person name="Hori F."/>
            <person name="Iida J."/>
            <person name="Imamura K."/>
            <person name="Imotani K."/>
            <person name="Itoh M."/>
            <person name="Kanagawa S."/>
            <person name="Kawai J."/>
            <person name="Kojima M."/>
            <person name="Konno H."/>
            <person name="Murata M."/>
            <person name="Nakamura M."/>
            <person name="Ninomiya N."/>
            <person name="Nishiyori H."/>
            <person name="Nomura K."/>
            <person name="Ohno M."/>
            <person name="Sakazume N."/>
            <person name="Sano H."/>
            <person name="Sasaki D."/>
            <person name="Shibata K."/>
            <person name="Shiraki T."/>
            <person name="Tagami M."/>
            <person name="Tagami Y."/>
            <person name="Waki K."/>
            <person name="Watahiki A."/>
            <person name="Muramatsu M."/>
            <person name="Hayashizaki Y."/>
        </authorList>
    </citation>
    <scope>NUCLEOTIDE SEQUENCE</scope>
    <source>
        <tissue evidence="1">Mammary gland</tissue>
    </source>
</reference>
<reference evidence="1" key="4">
    <citation type="journal article" date="2001" name="Nature">
        <title>Functional annotation of a full-length mouse cDNA collection.</title>
        <authorList>
            <consortium name="The RIKEN Genome Exploration Research Group Phase II Team and the FANTOM Consortium"/>
        </authorList>
    </citation>
    <scope>NUCLEOTIDE SEQUENCE</scope>
    <source>
        <tissue evidence="1">Mammary gland</tissue>
    </source>
</reference>
<proteinExistence type="evidence at transcript level"/>
<dbReference type="EMBL" id="AK144909">
    <property type="protein sequence ID" value="BAE26130.1"/>
    <property type="molecule type" value="mRNA"/>
</dbReference>
<reference evidence="1" key="3">
    <citation type="journal article" date="2000" name="Genome Res.">
        <title>RIKEN integrated sequence analysis (RISA) system--384-format sequencing pipeline with 384 multicapillary sequencer.</title>
        <authorList>
            <person name="Shibata K."/>
            <person name="Itoh M."/>
            <person name="Aizawa K."/>
            <person name="Nagaoka S."/>
            <person name="Sasaki N."/>
            <person name="Carninci P."/>
            <person name="Konno H."/>
            <person name="Akiyama J."/>
            <person name="Nishi K."/>
            <person name="Kitsunai T."/>
            <person name="Tashiro H."/>
            <person name="Itoh M."/>
            <person name="Sumi N."/>
            <person name="Ishii Y."/>
            <person name="Nakamura S."/>
            <person name="Hazama M."/>
            <person name="Nishine T."/>
            <person name="Harada A."/>
            <person name="Yamamoto R."/>
            <person name="Matsumoto H."/>
            <person name="Sakaguchi S."/>
            <person name="Ikegami T."/>
            <person name="Kashiwagi K."/>
            <person name="Fujiwake S."/>
            <person name="Inoue K."/>
            <person name="Togawa Y."/>
            <person name="Izawa M."/>
            <person name="Ohara E."/>
            <person name="Watahiki M."/>
            <person name="Yoneda Y."/>
            <person name="Ishikawa T."/>
            <person name="Ozawa K."/>
            <person name="Tanaka T."/>
            <person name="Matsuura S."/>
            <person name="Kawai J."/>
            <person name="Okazaki Y."/>
            <person name="Muramatsu M."/>
            <person name="Inoue Y."/>
            <person name="Kira A."/>
            <person name="Hayashizaki Y."/>
        </authorList>
    </citation>
    <scope>NUCLEOTIDE SEQUENCE</scope>
    <source>
        <tissue evidence="1">Mammary gland</tissue>
    </source>
</reference>
<dbReference type="MGI" id="MGI:3802162">
    <property type="gene designation" value="Gm16062"/>
</dbReference>
<reference evidence="1" key="5">
    <citation type="journal article" date="2002" name="Nature">
        <title>Analysis of the mouse transcriptome based on functional annotation of 60,770 full-length cDNAs.</title>
        <authorList>
            <consortium name="The FANTOM Consortium and the RIKEN Genome Exploration Research Group Phase I and II Team"/>
        </authorList>
    </citation>
    <scope>NUCLEOTIDE SEQUENCE</scope>
    <source>
        <tissue evidence="1">Mammary gland</tissue>
    </source>
</reference>
<name>Q3UMG8_MOUSE</name>
<reference evidence="1" key="1">
    <citation type="journal article" date="1999" name="Methods Enzymol.">
        <title>High-efficiency full-length cDNA cloning.</title>
        <authorList>
            <person name="Carninci P."/>
            <person name="Hayashizaki Y."/>
        </authorList>
    </citation>
    <scope>NUCLEOTIDE SEQUENCE</scope>
    <source>
        <tissue evidence="1">Mammary gland</tissue>
    </source>
</reference>
<evidence type="ECO:0000313" key="2">
    <source>
        <dbReference type="MGI" id="MGI:3802162"/>
    </source>
</evidence>
<reference evidence="1" key="8">
    <citation type="journal article" date="2005" name="Science">
        <title>Antisense Transcription in the Mammalian Transcriptome.</title>
        <authorList>
            <consortium name="RIKEN Genome Exploration Research Group and Genome Science Group (Genome Network Project Core Group) and the FANTOM Consortium"/>
        </authorList>
    </citation>
    <scope>NUCLEOTIDE SEQUENCE</scope>
    <source>
        <tissue evidence="1">Mammary gland</tissue>
    </source>
</reference>
<sequence length="118" mass="13276">MVLPAALFTLARPRFCYLRMGVSFKSSWRACFLSHLLVSPCSVKEKANSVFVTNSIKRTLVKAACQLPSLSLQELPQNNNRQPGPSLSTLRGVPEHILKVISVNLWELVFKDNEQLHI</sequence>
<accession>Q3UMG8</accession>
<reference evidence="1" key="7">
    <citation type="journal article" date="2005" name="Science">
        <title>The Transcriptional Landscape of the Mammalian Genome.</title>
        <authorList>
            <consortium name="The FANTOM Consortium"/>
            <consortium name="Riken Genome Exploration Research Group and Genome Science Group (Genome Network Project Core Group)"/>
        </authorList>
    </citation>
    <scope>NUCLEOTIDE SEQUENCE</scope>
    <source>
        <tissue evidence="1">Mammary gland</tissue>
    </source>
</reference>
<protein>
    <submittedName>
        <fullName evidence="1">Uncharacterized protein</fullName>
    </submittedName>
</protein>
<reference evidence="1" key="2">
    <citation type="journal article" date="2000" name="Genome Res.">
        <title>Normalization and subtraction of cap-trapper-selected cDNAs to prepare full-length cDNA libraries for rapid discovery of new genes.</title>
        <authorList>
            <person name="Carninci P."/>
            <person name="Shibata Y."/>
            <person name="Hayatsu N."/>
            <person name="Sugahara Y."/>
            <person name="Shibata K."/>
            <person name="Itoh M."/>
            <person name="Konno H."/>
            <person name="Okazaki Y."/>
            <person name="Muramatsu M."/>
            <person name="Hayashizaki Y."/>
        </authorList>
    </citation>
    <scope>NUCLEOTIDE SEQUENCE</scope>
    <source>
        <tissue evidence="1">Mammary gland</tissue>
    </source>
</reference>